<evidence type="ECO:0000256" key="1">
    <source>
        <dbReference type="SAM" id="MobiDB-lite"/>
    </source>
</evidence>
<name>A0A061EC01_THECC</name>
<evidence type="ECO:0000313" key="2">
    <source>
        <dbReference type="EMBL" id="EOX99798.1"/>
    </source>
</evidence>
<keyword evidence="3" id="KW-1185">Reference proteome</keyword>
<proteinExistence type="predicted"/>
<dbReference type="AlphaFoldDB" id="A0A061EC01"/>
<evidence type="ECO:0000313" key="3">
    <source>
        <dbReference type="Proteomes" id="UP000026915"/>
    </source>
</evidence>
<feature type="compositionally biased region" description="Basic and acidic residues" evidence="1">
    <location>
        <begin position="1"/>
        <end position="15"/>
    </location>
</feature>
<dbReference type="HOGENOM" id="CLU_2077349_0_0_1"/>
<reference evidence="2 3" key="1">
    <citation type="journal article" date="2013" name="Genome Biol.">
        <title>The genome sequence of the most widely cultivated cacao type and its use to identify candidate genes regulating pod color.</title>
        <authorList>
            <person name="Motamayor J.C."/>
            <person name="Mockaitis K."/>
            <person name="Schmutz J."/>
            <person name="Haiminen N."/>
            <person name="Iii D.L."/>
            <person name="Cornejo O."/>
            <person name="Findley S.D."/>
            <person name="Zheng P."/>
            <person name="Utro F."/>
            <person name="Royaert S."/>
            <person name="Saski C."/>
            <person name="Jenkins J."/>
            <person name="Podicheti R."/>
            <person name="Zhao M."/>
            <person name="Scheffler B.E."/>
            <person name="Stack J.C."/>
            <person name="Feltus F.A."/>
            <person name="Mustiga G.M."/>
            <person name="Amores F."/>
            <person name="Phillips W."/>
            <person name="Marelli J.P."/>
            <person name="May G.D."/>
            <person name="Shapiro H."/>
            <person name="Ma J."/>
            <person name="Bustamante C.D."/>
            <person name="Schnell R.J."/>
            <person name="Main D."/>
            <person name="Gilbert D."/>
            <person name="Parida L."/>
            <person name="Kuhn D.N."/>
        </authorList>
    </citation>
    <scope>NUCLEOTIDE SEQUENCE [LARGE SCALE GENOMIC DNA]</scope>
    <source>
        <strain evidence="3">cv. Matina 1-6</strain>
    </source>
</reference>
<accession>A0A061EC01</accession>
<organism evidence="2 3">
    <name type="scientific">Theobroma cacao</name>
    <name type="common">Cacao</name>
    <name type="synonym">Cocoa</name>
    <dbReference type="NCBI Taxonomy" id="3641"/>
    <lineage>
        <taxon>Eukaryota</taxon>
        <taxon>Viridiplantae</taxon>
        <taxon>Streptophyta</taxon>
        <taxon>Embryophyta</taxon>
        <taxon>Tracheophyta</taxon>
        <taxon>Spermatophyta</taxon>
        <taxon>Magnoliopsida</taxon>
        <taxon>eudicotyledons</taxon>
        <taxon>Gunneridae</taxon>
        <taxon>Pentapetalae</taxon>
        <taxon>rosids</taxon>
        <taxon>malvids</taxon>
        <taxon>Malvales</taxon>
        <taxon>Malvaceae</taxon>
        <taxon>Byttnerioideae</taxon>
        <taxon>Theobroma</taxon>
    </lineage>
</organism>
<dbReference type="EMBL" id="CM001880">
    <property type="protein sequence ID" value="EOX99798.1"/>
    <property type="molecule type" value="Genomic_DNA"/>
</dbReference>
<protein>
    <submittedName>
        <fullName evidence="2">Uncharacterized protein</fullName>
    </submittedName>
</protein>
<feature type="region of interest" description="Disordered" evidence="1">
    <location>
        <begin position="1"/>
        <end position="24"/>
    </location>
</feature>
<sequence length="118" mass="12710">MRKASAEGELKRTMGSDKGAGRGGGCPPPLHKFQTCCWVVSFSPCSCHPCENYYCGEGSHLHPLIIFNANLFTSSLALHLVTKSSGYNSHSCSNGSIVTVLVTWNACFNGLSTLLQQR</sequence>
<dbReference type="Gramene" id="EOX99798">
    <property type="protein sequence ID" value="EOX99798"/>
    <property type="gene ID" value="TCM_008736"/>
</dbReference>
<dbReference type="InParanoid" id="A0A061EC01"/>
<gene>
    <name evidence="2" type="ORF">TCM_008736</name>
</gene>
<dbReference type="Proteomes" id="UP000026915">
    <property type="component" value="Chromosome 2"/>
</dbReference>